<reference evidence="3 4" key="1">
    <citation type="submission" date="2020-11" db="EMBL/GenBank/DDBJ databases">
        <title>Draft genome sequencing of a Lachnospiraceae strain isolated from anoxic soil subjected to BSD treatment.</title>
        <authorList>
            <person name="Uek A."/>
            <person name="Tonouchi A."/>
        </authorList>
    </citation>
    <scope>NUCLEOTIDE SEQUENCE [LARGE SCALE GENOMIC DNA]</scope>
    <source>
        <strain evidence="3 4">TB5</strain>
    </source>
</reference>
<dbReference type="GO" id="GO:0015833">
    <property type="term" value="P:peptide transport"/>
    <property type="evidence" value="ECO:0007669"/>
    <property type="project" value="TreeGrafter"/>
</dbReference>
<evidence type="ECO:0000259" key="2">
    <source>
        <dbReference type="Pfam" id="PF00496"/>
    </source>
</evidence>
<dbReference type="PROSITE" id="PS51257">
    <property type="entry name" value="PROKAR_LIPOPROTEIN"/>
    <property type="match status" value="1"/>
</dbReference>
<dbReference type="InterPro" id="IPR039424">
    <property type="entry name" value="SBP_5"/>
</dbReference>
<feature type="domain" description="Solute-binding protein family 5" evidence="2">
    <location>
        <begin position="105"/>
        <end position="441"/>
    </location>
</feature>
<dbReference type="Gene3D" id="3.90.76.10">
    <property type="entry name" value="Dipeptide-binding Protein, Domain 1"/>
    <property type="match status" value="1"/>
</dbReference>
<organism evidence="3 4">
    <name type="scientific">Anaeromicropila herbilytica</name>
    <dbReference type="NCBI Taxonomy" id="2785025"/>
    <lineage>
        <taxon>Bacteria</taxon>
        <taxon>Bacillati</taxon>
        <taxon>Bacillota</taxon>
        <taxon>Clostridia</taxon>
        <taxon>Lachnospirales</taxon>
        <taxon>Lachnospiraceae</taxon>
        <taxon>Anaeromicropila</taxon>
    </lineage>
</organism>
<dbReference type="PIRSF" id="PIRSF002741">
    <property type="entry name" value="MppA"/>
    <property type="match status" value="1"/>
</dbReference>
<dbReference type="RefSeq" id="WP_271713253.1">
    <property type="nucleotide sequence ID" value="NZ_AP024169.1"/>
</dbReference>
<dbReference type="AlphaFoldDB" id="A0A7R7ENL8"/>
<dbReference type="CDD" id="cd00995">
    <property type="entry name" value="PBP2_NikA_DppA_OppA_like"/>
    <property type="match status" value="1"/>
</dbReference>
<dbReference type="GO" id="GO:0043190">
    <property type="term" value="C:ATP-binding cassette (ABC) transporter complex"/>
    <property type="evidence" value="ECO:0007669"/>
    <property type="project" value="InterPro"/>
</dbReference>
<feature type="chain" id="PRO_5038809661" evidence="1">
    <location>
        <begin position="27"/>
        <end position="543"/>
    </location>
</feature>
<keyword evidence="1" id="KW-0732">Signal</keyword>
<evidence type="ECO:0000313" key="4">
    <source>
        <dbReference type="Proteomes" id="UP000595897"/>
    </source>
</evidence>
<dbReference type="InterPro" id="IPR030678">
    <property type="entry name" value="Peptide/Ni-bd"/>
</dbReference>
<evidence type="ECO:0000256" key="1">
    <source>
        <dbReference type="SAM" id="SignalP"/>
    </source>
</evidence>
<dbReference type="GO" id="GO:1904680">
    <property type="term" value="F:peptide transmembrane transporter activity"/>
    <property type="evidence" value="ECO:0007669"/>
    <property type="project" value="TreeGrafter"/>
</dbReference>
<accession>A0A7R7ENL8</accession>
<protein>
    <submittedName>
        <fullName evidence="3">Peptide ABC transporter substrate-binding protein</fullName>
    </submittedName>
</protein>
<dbReference type="Proteomes" id="UP000595897">
    <property type="component" value="Chromosome"/>
</dbReference>
<keyword evidence="4" id="KW-1185">Reference proteome</keyword>
<dbReference type="PANTHER" id="PTHR30290:SF59">
    <property type="entry name" value="OLIGOPEPTIDE ABC TRANSPORTER,SUBSTRATE-BINDING PROTEIN"/>
    <property type="match status" value="1"/>
</dbReference>
<dbReference type="GO" id="GO:0042597">
    <property type="term" value="C:periplasmic space"/>
    <property type="evidence" value="ECO:0007669"/>
    <property type="project" value="UniProtKB-ARBA"/>
</dbReference>
<dbReference type="Gene3D" id="3.40.190.10">
    <property type="entry name" value="Periplasmic binding protein-like II"/>
    <property type="match status" value="1"/>
</dbReference>
<dbReference type="Gene3D" id="3.10.105.10">
    <property type="entry name" value="Dipeptide-binding Protein, Domain 3"/>
    <property type="match status" value="1"/>
</dbReference>
<dbReference type="KEGG" id="ahb:bsdtb5_34810"/>
<dbReference type="Pfam" id="PF00496">
    <property type="entry name" value="SBP_bac_5"/>
    <property type="match status" value="1"/>
</dbReference>
<gene>
    <name evidence="3" type="primary">appA</name>
    <name evidence="3" type="ORF">bsdtb5_34810</name>
</gene>
<proteinExistence type="predicted"/>
<dbReference type="PANTHER" id="PTHR30290">
    <property type="entry name" value="PERIPLASMIC BINDING COMPONENT OF ABC TRANSPORTER"/>
    <property type="match status" value="1"/>
</dbReference>
<name>A0A7R7ENL8_9FIRM</name>
<evidence type="ECO:0000313" key="3">
    <source>
        <dbReference type="EMBL" id="BCN32186.1"/>
    </source>
</evidence>
<dbReference type="SUPFAM" id="SSF53850">
    <property type="entry name" value="Periplasmic binding protein-like II"/>
    <property type="match status" value="1"/>
</dbReference>
<feature type="signal peptide" evidence="1">
    <location>
        <begin position="1"/>
        <end position="26"/>
    </location>
</feature>
<dbReference type="EMBL" id="AP024169">
    <property type="protein sequence ID" value="BCN32186.1"/>
    <property type="molecule type" value="Genomic_DNA"/>
</dbReference>
<sequence length="543" mass="61194">MYKKNKNRVLMILVLTLLVSSLTACSTNKTDANSNSKGSNDKKVTSAVADNTEPQYGGNITLAESADPQNINPLYVVDQTSFDIQQAIYVPFFEIIKGDIYYGNGLLESITPNQDSTEFTLKLKQNLKWHDNEPITADDIVFTINTLVDKKQNVPYQSYGYIDGKAIQVEKVDDLTAVIKLPTASAGFLGGLSQIYCIPKHIYEGVKDIGKSDLNNKPIGSGPFKFKEYKPGQSFVVERFDNYFDGKPYLDTITFKIVKDANSANASLANGEIQGRLINSEDYDTVKSYGTVNINSYNSGRVNALGFNQLNDNLKDVKVRQAIAYALNKEELVKFAYLSDDFATAAYSIFTPDTLYYDDSLTKQDNDIEKAKALLKEAGKSNLKLNILYISTDKTMESEATYIKEKLKEININIELYPLDESTYKNKIKEKDSKDYDLVLQFYTLGEEPSLYADIASGSSRSNYSHIEDKDLDNLWNEGNTTSDATKRGEVYKQIQQKINDNMYLYPIAYSNGFYAVNKDYAGFDKAILKTIYYDYSKIYKVK</sequence>
<dbReference type="InterPro" id="IPR000914">
    <property type="entry name" value="SBP_5_dom"/>
</dbReference>